<evidence type="ECO:0000256" key="1">
    <source>
        <dbReference type="SAM" id="Phobius"/>
    </source>
</evidence>
<feature type="transmembrane region" description="Helical" evidence="1">
    <location>
        <begin position="84"/>
        <end position="103"/>
    </location>
</feature>
<name>F9GER0_FUSOF</name>
<accession>F9GER0</accession>
<reference evidence="2" key="1">
    <citation type="journal article" date="2012" name="Mol. Plant Microbe Interact.">
        <title>A highly conserved effector in Fusarium oxysporum is required for full virulence on Arabidopsis.</title>
        <authorList>
            <person name="Thatcher L.F."/>
            <person name="Gardiner D.M."/>
            <person name="Kazan K."/>
            <person name="Manners J."/>
        </authorList>
    </citation>
    <scope>NUCLEOTIDE SEQUENCE [LARGE SCALE GENOMIC DNA]</scope>
    <source>
        <strain evidence="2">Fo5176</strain>
    </source>
</reference>
<dbReference type="STRING" id="660025.F9GER0"/>
<organism evidence="2">
    <name type="scientific">Fusarium oxysporum (strain Fo5176)</name>
    <name type="common">Fusarium vascular wilt</name>
    <dbReference type="NCBI Taxonomy" id="660025"/>
    <lineage>
        <taxon>Eukaryota</taxon>
        <taxon>Fungi</taxon>
        <taxon>Dikarya</taxon>
        <taxon>Ascomycota</taxon>
        <taxon>Pezizomycotina</taxon>
        <taxon>Sordariomycetes</taxon>
        <taxon>Hypocreomycetidae</taxon>
        <taxon>Hypocreales</taxon>
        <taxon>Nectriaceae</taxon>
        <taxon>Fusarium</taxon>
        <taxon>Fusarium oxysporum species complex</taxon>
    </lineage>
</organism>
<keyword evidence="1" id="KW-0812">Transmembrane</keyword>
<evidence type="ECO:0000313" key="2">
    <source>
        <dbReference type="EMBL" id="EGU72347.1"/>
    </source>
</evidence>
<gene>
    <name evidence="2" type="ORF">FOXB_17144</name>
</gene>
<dbReference type="AlphaFoldDB" id="F9GER0"/>
<dbReference type="EMBL" id="AFQF01006520">
    <property type="protein sequence ID" value="EGU72347.1"/>
    <property type="molecule type" value="Genomic_DNA"/>
</dbReference>
<protein>
    <submittedName>
        <fullName evidence="2">Uncharacterized protein</fullName>
    </submittedName>
</protein>
<keyword evidence="1" id="KW-1133">Transmembrane helix</keyword>
<proteinExistence type="predicted"/>
<sequence>MGGARYIGARAWDDLSRILTLIPQGNDGINCDNSTRLQCLECSGGESCQYTVPLYCAQCATSLSRREAEAESHKGGSGLTTGGIIGGIIGSIVIISVATYLVWRFYIKLKRPQTPASIHIEAVDPMPSSENDAASGGLLSGRNIQLIL</sequence>
<comment type="caution">
    <text evidence="2">The sequence shown here is derived from an EMBL/GenBank/DDBJ whole genome shotgun (WGS) entry which is preliminary data.</text>
</comment>
<keyword evidence="1" id="KW-0472">Membrane</keyword>